<name>A0A8T0GB31_CERPU</name>
<evidence type="ECO:0000313" key="3">
    <source>
        <dbReference type="Proteomes" id="UP000822688"/>
    </source>
</evidence>
<evidence type="ECO:0000313" key="2">
    <source>
        <dbReference type="EMBL" id="KAG0555915.1"/>
    </source>
</evidence>
<dbReference type="Proteomes" id="UP000822688">
    <property type="component" value="Chromosome 11"/>
</dbReference>
<comment type="caution">
    <text evidence="2">The sequence shown here is derived from an EMBL/GenBank/DDBJ whole genome shotgun (WGS) entry which is preliminary data.</text>
</comment>
<proteinExistence type="predicted"/>
<keyword evidence="3" id="KW-1185">Reference proteome</keyword>
<keyword evidence="1" id="KW-0732">Signal</keyword>
<feature type="chain" id="PRO_5035836663" evidence="1">
    <location>
        <begin position="34"/>
        <end position="54"/>
    </location>
</feature>
<reference evidence="2 3" key="1">
    <citation type="submission" date="2020-06" db="EMBL/GenBank/DDBJ databases">
        <title>WGS assembly of Ceratodon purpureus strain R40.</title>
        <authorList>
            <person name="Carey S.B."/>
            <person name="Jenkins J."/>
            <person name="Shu S."/>
            <person name="Lovell J.T."/>
            <person name="Sreedasyam A."/>
            <person name="Maumus F."/>
            <person name="Tiley G.P."/>
            <person name="Fernandez-Pozo N."/>
            <person name="Barry K."/>
            <person name="Chen C."/>
            <person name="Wang M."/>
            <person name="Lipzen A."/>
            <person name="Daum C."/>
            <person name="Saski C.A."/>
            <person name="Payton A.C."/>
            <person name="Mcbreen J.C."/>
            <person name="Conrad R.E."/>
            <person name="Kollar L.M."/>
            <person name="Olsson S."/>
            <person name="Huttunen S."/>
            <person name="Landis J.B."/>
            <person name="Wickett N.J."/>
            <person name="Johnson M.G."/>
            <person name="Rensing S.A."/>
            <person name="Grimwood J."/>
            <person name="Schmutz J."/>
            <person name="Mcdaniel S.F."/>
        </authorList>
    </citation>
    <scope>NUCLEOTIDE SEQUENCE [LARGE SCALE GENOMIC DNA]</scope>
    <source>
        <strain evidence="2 3">R40</strain>
    </source>
</reference>
<evidence type="ECO:0000256" key="1">
    <source>
        <dbReference type="SAM" id="SignalP"/>
    </source>
</evidence>
<sequence length="54" mass="6023">MQSRLPTMFPLQLHCNIHVLGLALVLSSSMSSGQWTWAQGTGQTWNTSSFRTDL</sequence>
<accession>A0A8T0GB31</accession>
<organism evidence="2 3">
    <name type="scientific">Ceratodon purpureus</name>
    <name type="common">Fire moss</name>
    <name type="synonym">Dicranum purpureum</name>
    <dbReference type="NCBI Taxonomy" id="3225"/>
    <lineage>
        <taxon>Eukaryota</taxon>
        <taxon>Viridiplantae</taxon>
        <taxon>Streptophyta</taxon>
        <taxon>Embryophyta</taxon>
        <taxon>Bryophyta</taxon>
        <taxon>Bryophytina</taxon>
        <taxon>Bryopsida</taxon>
        <taxon>Dicranidae</taxon>
        <taxon>Pseudoditrichales</taxon>
        <taxon>Ditrichaceae</taxon>
        <taxon>Ceratodon</taxon>
    </lineage>
</organism>
<dbReference type="AlphaFoldDB" id="A0A8T0GB31"/>
<dbReference type="EMBL" id="CM026432">
    <property type="protein sequence ID" value="KAG0555915.1"/>
    <property type="molecule type" value="Genomic_DNA"/>
</dbReference>
<feature type="signal peptide" evidence="1">
    <location>
        <begin position="1"/>
        <end position="33"/>
    </location>
</feature>
<protein>
    <submittedName>
        <fullName evidence="2">Uncharacterized protein</fullName>
    </submittedName>
</protein>
<gene>
    <name evidence="2" type="ORF">KC19_11G012500</name>
</gene>